<accession>A0ABD3M1C9</accession>
<gene>
    <name evidence="2" type="ORF">ACHAWU_010175</name>
</gene>
<name>A0ABD3M1C9_9STRA</name>
<organism evidence="2 3">
    <name type="scientific">Discostella pseudostelligera</name>
    <dbReference type="NCBI Taxonomy" id="259834"/>
    <lineage>
        <taxon>Eukaryota</taxon>
        <taxon>Sar</taxon>
        <taxon>Stramenopiles</taxon>
        <taxon>Ochrophyta</taxon>
        <taxon>Bacillariophyta</taxon>
        <taxon>Coscinodiscophyceae</taxon>
        <taxon>Thalassiosirophycidae</taxon>
        <taxon>Stephanodiscales</taxon>
        <taxon>Stephanodiscaceae</taxon>
        <taxon>Discostella</taxon>
    </lineage>
</organism>
<evidence type="ECO:0000313" key="2">
    <source>
        <dbReference type="EMBL" id="KAL3757543.1"/>
    </source>
</evidence>
<evidence type="ECO:0000256" key="1">
    <source>
        <dbReference type="SAM" id="MobiDB-lite"/>
    </source>
</evidence>
<dbReference type="Proteomes" id="UP001530293">
    <property type="component" value="Unassembled WGS sequence"/>
</dbReference>
<sequence length="81" mass="8777">MVVVEAAAITACGVAAYKGGKEATIATIKSIKTKLRLNTKEQSNKETFEQRKKDRQERFAKVNEYRNSITTKNGVGGVSGG</sequence>
<comment type="caution">
    <text evidence="2">The sequence shown here is derived from an EMBL/GenBank/DDBJ whole genome shotgun (WGS) entry which is preliminary data.</text>
</comment>
<protein>
    <submittedName>
        <fullName evidence="2">Uncharacterized protein</fullName>
    </submittedName>
</protein>
<feature type="region of interest" description="Disordered" evidence="1">
    <location>
        <begin position="42"/>
        <end position="65"/>
    </location>
</feature>
<evidence type="ECO:0000313" key="3">
    <source>
        <dbReference type="Proteomes" id="UP001530293"/>
    </source>
</evidence>
<reference evidence="2 3" key="1">
    <citation type="submission" date="2024-10" db="EMBL/GenBank/DDBJ databases">
        <title>Updated reference genomes for cyclostephanoid diatoms.</title>
        <authorList>
            <person name="Roberts W.R."/>
            <person name="Alverson A.J."/>
        </authorList>
    </citation>
    <scope>NUCLEOTIDE SEQUENCE [LARGE SCALE GENOMIC DNA]</scope>
    <source>
        <strain evidence="2 3">AJA232-27</strain>
    </source>
</reference>
<dbReference type="EMBL" id="JALLBG020000263">
    <property type="protein sequence ID" value="KAL3757543.1"/>
    <property type="molecule type" value="Genomic_DNA"/>
</dbReference>
<keyword evidence="3" id="KW-1185">Reference proteome</keyword>
<proteinExistence type="predicted"/>
<dbReference type="AlphaFoldDB" id="A0ABD3M1C9"/>
<feature type="compositionally biased region" description="Basic and acidic residues" evidence="1">
    <location>
        <begin position="42"/>
        <end position="64"/>
    </location>
</feature>